<dbReference type="EC" id="2.5.1.78" evidence="3 7"/>
<keyword evidence="4 7" id="KW-0686">Riboflavin biosynthesis</keyword>
<dbReference type="HAMAP" id="MF_00178">
    <property type="entry name" value="Lumazine_synth"/>
    <property type="match status" value="1"/>
</dbReference>
<feature type="active site" description="Proton donor" evidence="7">
    <location>
        <position position="94"/>
    </location>
</feature>
<evidence type="ECO:0000256" key="7">
    <source>
        <dbReference type="HAMAP-Rule" id="MF_00178"/>
    </source>
</evidence>
<evidence type="ECO:0000313" key="9">
    <source>
        <dbReference type="Proteomes" id="UP001431775"/>
    </source>
</evidence>
<dbReference type="InterPro" id="IPR034964">
    <property type="entry name" value="LS"/>
</dbReference>
<feature type="binding site" evidence="7">
    <location>
        <begin position="62"/>
        <end position="64"/>
    </location>
    <ligand>
        <name>5-amino-6-(D-ribitylamino)uracil</name>
        <dbReference type="ChEBI" id="CHEBI:15934"/>
    </ligand>
</feature>
<evidence type="ECO:0000256" key="2">
    <source>
        <dbReference type="ARBA" id="ARBA00007424"/>
    </source>
</evidence>
<dbReference type="Pfam" id="PF00885">
    <property type="entry name" value="DMRL_synthase"/>
    <property type="match status" value="1"/>
</dbReference>
<proteinExistence type="inferred from homology"/>
<evidence type="ECO:0000256" key="4">
    <source>
        <dbReference type="ARBA" id="ARBA00022619"/>
    </source>
</evidence>
<comment type="catalytic activity">
    <reaction evidence="6 7">
        <text>(2S)-2-hydroxy-3-oxobutyl phosphate + 5-amino-6-(D-ribitylamino)uracil = 6,7-dimethyl-8-(1-D-ribityl)lumazine + phosphate + 2 H2O + H(+)</text>
        <dbReference type="Rhea" id="RHEA:26152"/>
        <dbReference type="ChEBI" id="CHEBI:15377"/>
        <dbReference type="ChEBI" id="CHEBI:15378"/>
        <dbReference type="ChEBI" id="CHEBI:15934"/>
        <dbReference type="ChEBI" id="CHEBI:43474"/>
        <dbReference type="ChEBI" id="CHEBI:58201"/>
        <dbReference type="ChEBI" id="CHEBI:58830"/>
        <dbReference type="EC" id="2.5.1.78"/>
    </reaction>
</comment>
<dbReference type="NCBIfam" id="TIGR00114">
    <property type="entry name" value="lumazine-synth"/>
    <property type="match status" value="1"/>
</dbReference>
<dbReference type="PANTHER" id="PTHR21058">
    <property type="entry name" value="6,7-DIMETHYL-8-RIBITYLLUMAZINE SYNTHASE DMRL SYNTHASE LUMAZINE SYNTHASE"/>
    <property type="match status" value="1"/>
</dbReference>
<dbReference type="CDD" id="cd09209">
    <property type="entry name" value="Lumazine_synthase-I"/>
    <property type="match status" value="1"/>
</dbReference>
<keyword evidence="9" id="KW-1185">Reference proteome</keyword>
<accession>A0ABT6Q588</accession>
<evidence type="ECO:0000256" key="3">
    <source>
        <dbReference type="ARBA" id="ARBA00012664"/>
    </source>
</evidence>
<gene>
    <name evidence="7 8" type="primary">ribH</name>
    <name evidence="8" type="ORF">QJV33_01945</name>
</gene>
<comment type="caution">
    <text evidence="8">The sequence shown here is derived from an EMBL/GenBank/DDBJ whole genome shotgun (WGS) entry which is preliminary data.</text>
</comment>
<dbReference type="InterPro" id="IPR036467">
    <property type="entry name" value="LS/RS_sf"/>
</dbReference>
<dbReference type="SUPFAM" id="SSF52121">
    <property type="entry name" value="Lumazine synthase"/>
    <property type="match status" value="1"/>
</dbReference>
<evidence type="ECO:0000256" key="5">
    <source>
        <dbReference type="ARBA" id="ARBA00022679"/>
    </source>
</evidence>
<comment type="similarity">
    <text evidence="2 7">Belongs to the DMRL synthase family.</text>
</comment>
<dbReference type="Proteomes" id="UP001431775">
    <property type="component" value="Unassembled WGS sequence"/>
</dbReference>
<dbReference type="Gene3D" id="3.40.50.960">
    <property type="entry name" value="Lumazine/riboflavin synthase"/>
    <property type="match status" value="1"/>
</dbReference>
<name>A0ABT6Q588_9PROT</name>
<evidence type="ECO:0000313" key="8">
    <source>
        <dbReference type="EMBL" id="MDI2112060.1"/>
    </source>
</evidence>
<dbReference type="GO" id="GO:0000906">
    <property type="term" value="F:6,7-dimethyl-8-ribityllumazine synthase activity"/>
    <property type="evidence" value="ECO:0007669"/>
    <property type="project" value="UniProtKB-EC"/>
</dbReference>
<protein>
    <recommendedName>
        <fullName evidence="3 7">6,7-dimethyl-8-ribityllumazine synthase</fullName>
        <shortName evidence="7">DMRL synthase</shortName>
        <shortName evidence="7">LS</shortName>
        <shortName evidence="7">Lumazine synthase</shortName>
        <ecNumber evidence="3 7">2.5.1.78</ecNumber>
    </recommendedName>
</protein>
<evidence type="ECO:0000256" key="1">
    <source>
        <dbReference type="ARBA" id="ARBA00004917"/>
    </source>
</evidence>
<sequence length="160" mass="17507">MVKQAPQSLKEFTFKKMPRVAIVVSRFNEKVTGGLAKGAQEWLAEHHIPFNVEEDLIYAPGAFELPLIAQTLAKSGKYDGVICLGCVIKGDTAHFEYISLGATIGIMQASLTTEIPISFGILTTYTGEQAEIRSEENKDNKGREAVAACIESIALIQQYK</sequence>
<feature type="binding site" evidence="7">
    <location>
        <begin position="86"/>
        <end position="88"/>
    </location>
    <ligand>
        <name>5-amino-6-(D-ribitylamino)uracil</name>
        <dbReference type="ChEBI" id="CHEBI:15934"/>
    </ligand>
</feature>
<dbReference type="EMBL" id="JASBAN010000001">
    <property type="protein sequence ID" value="MDI2112060.1"/>
    <property type="molecule type" value="Genomic_DNA"/>
</dbReference>
<feature type="binding site" evidence="7">
    <location>
        <position position="133"/>
    </location>
    <ligand>
        <name>(2S)-2-hydroxy-3-oxobutyl phosphate</name>
        <dbReference type="ChEBI" id="CHEBI:58830"/>
    </ligand>
</feature>
<dbReference type="RefSeq" id="WP_281461734.1">
    <property type="nucleotide sequence ID" value="NZ_JASBAN010000001.1"/>
</dbReference>
<organism evidence="8 9">
    <name type="scientific">Commensalibacter nepenthis</name>
    <dbReference type="NCBI Taxonomy" id="3043872"/>
    <lineage>
        <taxon>Bacteria</taxon>
        <taxon>Pseudomonadati</taxon>
        <taxon>Pseudomonadota</taxon>
        <taxon>Alphaproteobacteria</taxon>
        <taxon>Acetobacterales</taxon>
        <taxon>Acetobacteraceae</taxon>
    </lineage>
</organism>
<feature type="binding site" evidence="7">
    <location>
        <position position="27"/>
    </location>
    <ligand>
        <name>5-amino-6-(D-ribitylamino)uracil</name>
        <dbReference type="ChEBI" id="CHEBI:15934"/>
    </ligand>
</feature>
<comment type="function">
    <text evidence="7">Catalyzes the formation of 6,7-dimethyl-8-ribityllumazine by condensation of 5-amino-6-(D-ribitylamino)uracil with 3,4-dihydroxy-2-butanone 4-phosphate. This is the penultimate step in the biosynthesis of riboflavin.</text>
</comment>
<dbReference type="InterPro" id="IPR002180">
    <property type="entry name" value="LS/RS"/>
</dbReference>
<evidence type="ECO:0000256" key="6">
    <source>
        <dbReference type="ARBA" id="ARBA00048785"/>
    </source>
</evidence>
<comment type="pathway">
    <text evidence="1 7">Cofactor biosynthesis; riboflavin biosynthesis; riboflavin from 2-hydroxy-3-oxobutyl phosphate and 5-amino-6-(D-ribitylamino)uracil: step 1/2.</text>
</comment>
<keyword evidence="5 7" id="KW-0808">Transferase</keyword>
<feature type="binding site" evidence="7">
    <location>
        <position position="119"/>
    </location>
    <ligand>
        <name>5-amino-6-(D-ribitylamino)uracil</name>
        <dbReference type="ChEBI" id="CHEBI:15934"/>
    </ligand>
</feature>
<dbReference type="PANTHER" id="PTHR21058:SF0">
    <property type="entry name" value="6,7-DIMETHYL-8-RIBITYLLUMAZINE SYNTHASE"/>
    <property type="match status" value="1"/>
</dbReference>
<feature type="binding site" evidence="7">
    <location>
        <begin position="91"/>
        <end position="92"/>
    </location>
    <ligand>
        <name>(2S)-2-hydroxy-3-oxobutyl phosphate</name>
        <dbReference type="ChEBI" id="CHEBI:58830"/>
    </ligand>
</feature>
<reference evidence="8" key="1">
    <citation type="submission" date="2023-05" db="EMBL/GenBank/DDBJ databases">
        <title>Whole genome sequence of Commensalibacter sp.</title>
        <authorList>
            <person name="Charoenyingcharoen P."/>
            <person name="Yukphan P."/>
        </authorList>
    </citation>
    <scope>NUCLEOTIDE SEQUENCE</scope>
    <source>
        <strain evidence="8">TBRC 10068</strain>
    </source>
</reference>